<dbReference type="SUPFAM" id="SSF53850">
    <property type="entry name" value="Periplasmic binding protein-like II"/>
    <property type="match status" value="1"/>
</dbReference>
<comment type="function">
    <text evidence="1">Responsible for the formation of the pyrimidine heterocycle in the thiamine biosynthesis pathway. Catalyzes the formation of hydroxymethylpyrimidine phosphate (HMP-P) from histidine and pyridoxal phosphate (PLP). The protein uses PLP and the active site histidine to form HMP-P, generating an inactive enzyme. The enzyme can only undergo a single turnover, which suggests it is a suicide enzyme.</text>
</comment>
<evidence type="ECO:0000256" key="9">
    <source>
        <dbReference type="ARBA" id="ARBA00023004"/>
    </source>
</evidence>
<dbReference type="GO" id="GO:0009228">
    <property type="term" value="P:thiamine biosynthetic process"/>
    <property type="evidence" value="ECO:0007669"/>
    <property type="project" value="UniProtKB-KW"/>
</dbReference>
<evidence type="ECO:0000313" key="15">
    <source>
        <dbReference type="Proteomes" id="UP000287188"/>
    </source>
</evidence>
<dbReference type="Pfam" id="PF09084">
    <property type="entry name" value="NMT1"/>
    <property type="match status" value="1"/>
</dbReference>
<dbReference type="Gene3D" id="3.40.190.10">
    <property type="entry name" value="Periplasmic binding protein-like II"/>
    <property type="match status" value="2"/>
</dbReference>
<evidence type="ECO:0000256" key="2">
    <source>
        <dbReference type="ARBA" id="ARBA00004948"/>
    </source>
</evidence>
<evidence type="ECO:0000313" key="14">
    <source>
        <dbReference type="EMBL" id="GCE22514.1"/>
    </source>
</evidence>
<evidence type="ECO:0000256" key="4">
    <source>
        <dbReference type="ARBA" id="ARBA00011738"/>
    </source>
</evidence>
<dbReference type="PANTHER" id="PTHR31528:SF1">
    <property type="entry name" value="4-AMINO-5-HYDROXYMETHYL-2-METHYLPYRIMIDINE PHOSPHATE SYNTHASE THI11-RELATED"/>
    <property type="match status" value="1"/>
</dbReference>
<evidence type="ECO:0000256" key="7">
    <source>
        <dbReference type="ARBA" id="ARBA00022898"/>
    </source>
</evidence>
<evidence type="ECO:0000256" key="8">
    <source>
        <dbReference type="ARBA" id="ARBA00022977"/>
    </source>
</evidence>
<dbReference type="GO" id="GO:0046872">
    <property type="term" value="F:metal ion binding"/>
    <property type="evidence" value="ECO:0007669"/>
    <property type="project" value="UniProtKB-KW"/>
</dbReference>
<name>A0A402ATV0_9CHLR</name>
<keyword evidence="6" id="KW-0479">Metal-binding</keyword>
<gene>
    <name evidence="14" type="ORF">KDK_63140</name>
</gene>
<dbReference type="InterPro" id="IPR015168">
    <property type="entry name" value="SsuA/THI5"/>
</dbReference>
<keyword evidence="9" id="KW-0408">Iron</keyword>
<sequence length="250" mass="27003">MKSRTRLLLSIGIPLLVVLVVVGIYLAQQQRSNAPIQSTTKQPLTTMKLALDWTPNTNHTGVYVAMSKKWYQEEGINLQIVPYSSNVTPDVLVSNGKADVGVSSTEEVVSDAAVGQPAVSIAAIVQHNTSSLAVLTSSGIKHPRDLDGKTYGAFGYPYESAVVSQIIKQDGGKGNIKSVTLDIDPLQALQSHRVDFVWIFDGAEGIQAKHQGMPLTTFPIIKYGIADYYTPHLSPALPRSKRSQICCAAL</sequence>
<keyword evidence="12" id="KW-0812">Transmembrane</keyword>
<evidence type="ECO:0000256" key="6">
    <source>
        <dbReference type="ARBA" id="ARBA00022723"/>
    </source>
</evidence>
<dbReference type="GO" id="GO:0016740">
    <property type="term" value="F:transferase activity"/>
    <property type="evidence" value="ECO:0007669"/>
    <property type="project" value="UniProtKB-KW"/>
</dbReference>
<dbReference type="AlphaFoldDB" id="A0A402ATV0"/>
<comment type="subunit">
    <text evidence="4">Homodimer.</text>
</comment>
<keyword evidence="8" id="KW-0784">Thiamine biosynthesis</keyword>
<feature type="domain" description="SsuA/THI5-like" evidence="13">
    <location>
        <begin position="56"/>
        <end position="233"/>
    </location>
</feature>
<feature type="transmembrane region" description="Helical" evidence="12">
    <location>
        <begin position="7"/>
        <end position="27"/>
    </location>
</feature>
<keyword evidence="7" id="KW-0663">Pyridoxal phosphate</keyword>
<keyword evidence="12" id="KW-0472">Membrane</keyword>
<evidence type="ECO:0000256" key="3">
    <source>
        <dbReference type="ARBA" id="ARBA00009406"/>
    </source>
</evidence>
<dbReference type="EMBL" id="BIFS01000002">
    <property type="protein sequence ID" value="GCE22514.1"/>
    <property type="molecule type" value="Genomic_DNA"/>
</dbReference>
<accession>A0A402ATV0</accession>
<keyword evidence="5" id="KW-0808">Transferase</keyword>
<evidence type="ECO:0000256" key="5">
    <source>
        <dbReference type="ARBA" id="ARBA00022679"/>
    </source>
</evidence>
<dbReference type="Proteomes" id="UP000287188">
    <property type="component" value="Unassembled WGS sequence"/>
</dbReference>
<keyword evidence="12" id="KW-1133">Transmembrane helix</keyword>
<evidence type="ECO:0000256" key="10">
    <source>
        <dbReference type="ARBA" id="ARBA00033171"/>
    </source>
</evidence>
<organism evidence="14 15">
    <name type="scientific">Dictyobacter kobayashii</name>
    <dbReference type="NCBI Taxonomy" id="2014872"/>
    <lineage>
        <taxon>Bacteria</taxon>
        <taxon>Bacillati</taxon>
        <taxon>Chloroflexota</taxon>
        <taxon>Ktedonobacteria</taxon>
        <taxon>Ktedonobacterales</taxon>
        <taxon>Dictyobacteraceae</taxon>
        <taxon>Dictyobacter</taxon>
    </lineage>
</organism>
<evidence type="ECO:0000256" key="11">
    <source>
        <dbReference type="ARBA" id="ARBA00048179"/>
    </source>
</evidence>
<evidence type="ECO:0000256" key="12">
    <source>
        <dbReference type="SAM" id="Phobius"/>
    </source>
</evidence>
<comment type="pathway">
    <text evidence="2">Cofactor biosynthesis; thiamine diphosphate biosynthesis.</text>
</comment>
<dbReference type="PANTHER" id="PTHR31528">
    <property type="entry name" value="4-AMINO-5-HYDROXYMETHYL-2-METHYLPYRIMIDINE PHOSPHATE SYNTHASE THI11-RELATED"/>
    <property type="match status" value="1"/>
</dbReference>
<comment type="catalytic activity">
    <reaction evidence="11">
        <text>N(6)-(pyridoxal phosphate)-L-lysyl-[4-amino-5-hydroxymethyl-2-methylpyrimidine phosphate synthase] + L-histidyl-[4-amino-5-hydroxymethyl-2-methylpyrimidine phosphate synthase] + 2 Fe(3+) + 4 H2O = L-lysyl-[4-amino-5-hydroxymethyl-2-methylpyrimidine phosphate synthase] + (2S)-2-amino-5-hydroxy-4-oxopentanoyl-[4-amino-5-hydroxymethyl-2-methylpyrimidine phosphate synthase] + 4-amino-2-methyl-5-(phosphooxymethyl)pyrimidine + 3-oxopropanoate + 2 Fe(2+) + 2 H(+)</text>
        <dbReference type="Rhea" id="RHEA:65756"/>
        <dbReference type="Rhea" id="RHEA-COMP:16892"/>
        <dbReference type="Rhea" id="RHEA-COMP:16893"/>
        <dbReference type="Rhea" id="RHEA-COMP:16894"/>
        <dbReference type="Rhea" id="RHEA-COMP:16895"/>
        <dbReference type="ChEBI" id="CHEBI:15377"/>
        <dbReference type="ChEBI" id="CHEBI:15378"/>
        <dbReference type="ChEBI" id="CHEBI:29033"/>
        <dbReference type="ChEBI" id="CHEBI:29034"/>
        <dbReference type="ChEBI" id="CHEBI:29969"/>
        <dbReference type="ChEBI" id="CHEBI:29979"/>
        <dbReference type="ChEBI" id="CHEBI:33190"/>
        <dbReference type="ChEBI" id="CHEBI:58354"/>
        <dbReference type="ChEBI" id="CHEBI:143915"/>
        <dbReference type="ChEBI" id="CHEBI:157692"/>
    </reaction>
    <physiologicalReaction direction="left-to-right" evidence="11">
        <dbReference type="Rhea" id="RHEA:65757"/>
    </physiologicalReaction>
</comment>
<dbReference type="InterPro" id="IPR027939">
    <property type="entry name" value="NMT1/THI5"/>
</dbReference>
<proteinExistence type="inferred from homology"/>
<keyword evidence="15" id="KW-1185">Reference proteome</keyword>
<reference evidence="15" key="1">
    <citation type="submission" date="2018-12" db="EMBL/GenBank/DDBJ databases">
        <title>Tengunoibacter tsumagoiensis gen. nov., sp. nov., Dictyobacter kobayashii sp. nov., D. alpinus sp. nov., and D. joshuensis sp. nov. and description of Dictyobacteraceae fam. nov. within the order Ktedonobacterales isolated from Tengu-no-mugimeshi.</title>
        <authorList>
            <person name="Wang C.M."/>
            <person name="Zheng Y."/>
            <person name="Sakai Y."/>
            <person name="Toyoda A."/>
            <person name="Minakuchi Y."/>
            <person name="Abe K."/>
            <person name="Yokota A."/>
            <person name="Yabe S."/>
        </authorList>
    </citation>
    <scope>NUCLEOTIDE SEQUENCE [LARGE SCALE GENOMIC DNA]</scope>
    <source>
        <strain evidence="15">Uno11</strain>
    </source>
</reference>
<protein>
    <recommendedName>
        <fullName evidence="10">Thiamine pyrimidine synthase</fullName>
    </recommendedName>
</protein>
<comment type="caution">
    <text evidence="14">The sequence shown here is derived from an EMBL/GenBank/DDBJ whole genome shotgun (WGS) entry which is preliminary data.</text>
</comment>
<comment type="similarity">
    <text evidence="3">Belongs to the NMT1/THI5 family.</text>
</comment>
<evidence type="ECO:0000256" key="1">
    <source>
        <dbReference type="ARBA" id="ARBA00003469"/>
    </source>
</evidence>
<evidence type="ECO:0000259" key="13">
    <source>
        <dbReference type="Pfam" id="PF09084"/>
    </source>
</evidence>